<feature type="transmembrane region" description="Helical" evidence="12">
    <location>
        <begin position="342"/>
        <end position="364"/>
    </location>
</feature>
<evidence type="ECO:0000256" key="8">
    <source>
        <dbReference type="ARBA" id="ARBA00023170"/>
    </source>
</evidence>
<dbReference type="PROSITE" id="PS00237">
    <property type="entry name" value="G_PROTEIN_RECEP_F1_1"/>
    <property type="match status" value="1"/>
</dbReference>
<keyword evidence="9 10" id="KW-0807">Transducer</keyword>
<feature type="region of interest" description="Disordered" evidence="11">
    <location>
        <begin position="421"/>
        <end position="454"/>
    </location>
</feature>
<evidence type="ECO:0000256" key="2">
    <source>
        <dbReference type="ARBA" id="ARBA00010663"/>
    </source>
</evidence>
<evidence type="ECO:0000256" key="7">
    <source>
        <dbReference type="ARBA" id="ARBA00023136"/>
    </source>
</evidence>
<keyword evidence="4 10" id="KW-0812">Transmembrane</keyword>
<keyword evidence="3" id="KW-1003">Cell membrane</keyword>
<feature type="transmembrane region" description="Helical" evidence="12">
    <location>
        <begin position="384"/>
        <end position="409"/>
    </location>
</feature>
<dbReference type="PANTHER" id="PTHR24248">
    <property type="entry name" value="ADRENERGIC RECEPTOR-RELATED G-PROTEIN COUPLED RECEPTOR"/>
    <property type="match status" value="1"/>
</dbReference>
<name>A0A9Q0MBQ9_BLOTA</name>
<sequence>MEINDEHRATATAASSSTTSAVLAAAFSSLASSTLVATTTNNNNNNNGEGFHHQQHQYQTVIRTTPSYGALVRGITTTTTTTTTTIIMVGTCRNIRARSDKILPPSLFNISTESSIINLWKLANEHIAIDNESDLAFGQHVQQQQQQQQHHHHQYANNFLTNNTSLIGGVNGIGTTSLINVNNNLMTSTAASAFDNNTFEVQDAVSLWDVWLGKPFPSGYTQLAIVLLAFFLACIMILVVVGNMLVCIAIATEKSLKPVQNWFIASLAVSDFFIGLIIMPFSLARELMGYWMFGQVWCDIHAALDILLCTASINSLFLISLDRYWSITQAVKYLKKRTPSRAAFMIAFVWIFSALVSLPPLVGWKKLEQSSEYPQCNLSEDIGYVLYSSIGSFYFPALMMVFVYIRIFIAARSRARRHIEKKRLKMPQQQQQQHQLQQQMTTTTNESGKEKSQTTTATMFTSLNNPSPPDIKESSNIESIPIVQVNVVSNSSMDCVYEPKCPIECVNDETSSNLPLTNKSPPPPQIIIEATPESRRQSWNIISTSELISSMNIDGDCQLLPITTNTNTTINTAIDTSTITNINPLNSSSPMNKVEESVEPITIQQDNGTFSTENSESESPPPPTPPPVTNETTTSNGNTERKSSKIHFPKFKTVSNATKAFRFRRPRLSVTSSKENNGNNHSKSVTVDDDSDTADSPTSKDIPNYESKAFLSAPKLLRSKFGSTMSIADYDNSDLMEDSDTSNKRGSRGKGRVQYHEQPVVGPSDAERHKRKIAKARERRATLIVGLIMAAFITAWLPFFVLYVLAALCTPCKETIPEGVFAVAFWLGYCNSASSDAKMCTKWENNYRVTAKKKFPFRT</sequence>
<dbReference type="PROSITE" id="PS50262">
    <property type="entry name" value="G_PROTEIN_RECEP_F1_2"/>
    <property type="match status" value="1"/>
</dbReference>
<evidence type="ECO:0000256" key="11">
    <source>
        <dbReference type="SAM" id="MobiDB-lite"/>
    </source>
</evidence>
<keyword evidence="8 10" id="KW-0675">Receptor</keyword>
<comment type="similarity">
    <text evidence="2 10">Belongs to the G-protein coupled receptor 1 family.</text>
</comment>
<evidence type="ECO:0000256" key="9">
    <source>
        <dbReference type="ARBA" id="ARBA00023224"/>
    </source>
</evidence>
<dbReference type="GO" id="GO:0005886">
    <property type="term" value="C:plasma membrane"/>
    <property type="evidence" value="ECO:0007669"/>
    <property type="project" value="UniProtKB-SubCell"/>
</dbReference>
<feature type="transmembrane region" description="Helical" evidence="12">
    <location>
        <begin position="781"/>
        <end position="806"/>
    </location>
</feature>
<organism evidence="14 15">
    <name type="scientific">Blomia tropicalis</name>
    <name type="common">Mite</name>
    <dbReference type="NCBI Taxonomy" id="40697"/>
    <lineage>
        <taxon>Eukaryota</taxon>
        <taxon>Metazoa</taxon>
        <taxon>Ecdysozoa</taxon>
        <taxon>Arthropoda</taxon>
        <taxon>Chelicerata</taxon>
        <taxon>Arachnida</taxon>
        <taxon>Acari</taxon>
        <taxon>Acariformes</taxon>
        <taxon>Sarcoptiformes</taxon>
        <taxon>Astigmata</taxon>
        <taxon>Glycyphagoidea</taxon>
        <taxon>Echimyopodidae</taxon>
        <taxon>Blomia</taxon>
    </lineage>
</organism>
<feature type="transmembrane region" description="Helical" evidence="12">
    <location>
        <begin position="302"/>
        <end position="321"/>
    </location>
</feature>
<dbReference type="Gene3D" id="1.20.1070.10">
    <property type="entry name" value="Rhodopsin 7-helix transmembrane proteins"/>
    <property type="match status" value="2"/>
</dbReference>
<dbReference type="Pfam" id="PF00001">
    <property type="entry name" value="7tm_1"/>
    <property type="match status" value="2"/>
</dbReference>
<dbReference type="PRINTS" id="PR00237">
    <property type="entry name" value="GPCRRHODOPSN"/>
</dbReference>
<accession>A0A9Q0MBQ9</accession>
<dbReference type="SUPFAM" id="SSF81321">
    <property type="entry name" value="Family A G protein-coupled receptor-like"/>
    <property type="match status" value="1"/>
</dbReference>
<keyword evidence="5 12" id="KW-1133">Transmembrane helix</keyword>
<feature type="region of interest" description="Disordered" evidence="11">
    <location>
        <begin position="665"/>
        <end position="705"/>
    </location>
</feature>
<feature type="compositionally biased region" description="Pro residues" evidence="11">
    <location>
        <begin position="619"/>
        <end position="628"/>
    </location>
</feature>
<evidence type="ECO:0000313" key="14">
    <source>
        <dbReference type="EMBL" id="KAJ6222313.1"/>
    </source>
</evidence>
<feature type="transmembrane region" description="Helical" evidence="12">
    <location>
        <begin position="262"/>
        <end position="282"/>
    </location>
</feature>
<comment type="subcellular location">
    <subcellularLocation>
        <location evidence="1">Cell membrane</location>
        <topology evidence="1">Multi-pass membrane protein</topology>
    </subcellularLocation>
</comment>
<gene>
    <name evidence="14" type="ORF">RDWZM_000858</name>
</gene>
<dbReference type="AlphaFoldDB" id="A0A9Q0MBQ9"/>
<evidence type="ECO:0000256" key="3">
    <source>
        <dbReference type="ARBA" id="ARBA00022475"/>
    </source>
</evidence>
<dbReference type="InterPro" id="IPR000276">
    <property type="entry name" value="GPCR_Rhodpsn"/>
</dbReference>
<keyword evidence="15" id="KW-1185">Reference proteome</keyword>
<evidence type="ECO:0000256" key="5">
    <source>
        <dbReference type="ARBA" id="ARBA00022989"/>
    </source>
</evidence>
<reference evidence="14" key="1">
    <citation type="submission" date="2022-12" db="EMBL/GenBank/DDBJ databases">
        <title>Genome assemblies of Blomia tropicalis.</title>
        <authorList>
            <person name="Cui Y."/>
        </authorList>
    </citation>
    <scope>NUCLEOTIDE SEQUENCE</scope>
    <source>
        <tissue evidence="14">Adult mites</tissue>
    </source>
</reference>
<feature type="region of interest" description="Disordered" evidence="11">
    <location>
        <begin position="607"/>
        <end position="651"/>
    </location>
</feature>
<feature type="region of interest" description="Disordered" evidence="11">
    <location>
        <begin position="732"/>
        <end position="755"/>
    </location>
</feature>
<dbReference type="InterPro" id="IPR017452">
    <property type="entry name" value="GPCR_Rhodpsn_7TM"/>
</dbReference>
<dbReference type="PANTHER" id="PTHR24248:SF189">
    <property type="entry name" value="ALPHA2-ADRENERGIC-LIKE OCTOPAMINE RECEPTOR, ISOFORM B"/>
    <property type="match status" value="1"/>
</dbReference>
<comment type="caution">
    <text evidence="14">The sequence shown here is derived from an EMBL/GenBank/DDBJ whole genome shotgun (WGS) entry which is preliminary data.</text>
</comment>
<feature type="compositionally biased region" description="Low complexity" evidence="11">
    <location>
        <begin position="428"/>
        <end position="444"/>
    </location>
</feature>
<proteinExistence type="inferred from homology"/>
<keyword evidence="7 12" id="KW-0472">Membrane</keyword>
<feature type="compositionally biased region" description="Low complexity" evidence="11">
    <location>
        <begin position="609"/>
        <end position="618"/>
    </location>
</feature>
<evidence type="ECO:0000256" key="10">
    <source>
        <dbReference type="RuleBase" id="RU000688"/>
    </source>
</evidence>
<evidence type="ECO:0000256" key="6">
    <source>
        <dbReference type="ARBA" id="ARBA00023040"/>
    </source>
</evidence>
<feature type="transmembrane region" description="Helical" evidence="12">
    <location>
        <begin position="223"/>
        <end position="250"/>
    </location>
</feature>
<evidence type="ECO:0000256" key="12">
    <source>
        <dbReference type="SAM" id="Phobius"/>
    </source>
</evidence>
<feature type="compositionally biased region" description="Polar residues" evidence="11">
    <location>
        <begin position="669"/>
        <end position="681"/>
    </location>
</feature>
<feature type="domain" description="G-protein coupled receptors family 1 profile" evidence="13">
    <location>
        <begin position="242"/>
        <end position="839"/>
    </location>
</feature>
<evidence type="ECO:0000256" key="4">
    <source>
        <dbReference type="ARBA" id="ARBA00022692"/>
    </source>
</evidence>
<dbReference type="GO" id="GO:0004930">
    <property type="term" value="F:G protein-coupled receptor activity"/>
    <property type="evidence" value="ECO:0007669"/>
    <property type="project" value="UniProtKB-KW"/>
</dbReference>
<evidence type="ECO:0000259" key="13">
    <source>
        <dbReference type="PROSITE" id="PS50262"/>
    </source>
</evidence>
<feature type="compositionally biased region" description="Low complexity" evidence="11">
    <location>
        <begin position="629"/>
        <end position="638"/>
    </location>
</feature>
<evidence type="ECO:0000256" key="1">
    <source>
        <dbReference type="ARBA" id="ARBA00004651"/>
    </source>
</evidence>
<dbReference type="Proteomes" id="UP001142055">
    <property type="component" value="Chromosome 1"/>
</dbReference>
<evidence type="ECO:0000313" key="15">
    <source>
        <dbReference type="Proteomes" id="UP001142055"/>
    </source>
</evidence>
<keyword evidence="6 10" id="KW-0297">G-protein coupled receptor</keyword>
<protein>
    <recommendedName>
        <fullName evidence="13">G-protein coupled receptors family 1 profile domain-containing protein</fullName>
    </recommendedName>
</protein>
<dbReference type="EMBL" id="JAPWDV010000001">
    <property type="protein sequence ID" value="KAJ6222313.1"/>
    <property type="molecule type" value="Genomic_DNA"/>
</dbReference>